<dbReference type="PANTHER" id="PTHR43547">
    <property type="entry name" value="TWO-COMPONENT HISTIDINE KINASE"/>
    <property type="match status" value="1"/>
</dbReference>
<dbReference type="AlphaFoldDB" id="A0A6M1T0R7"/>
<dbReference type="SUPFAM" id="SSF46689">
    <property type="entry name" value="Homeodomain-like"/>
    <property type="match status" value="1"/>
</dbReference>
<dbReference type="GO" id="GO:0000155">
    <property type="term" value="F:phosphorelay sensor kinase activity"/>
    <property type="evidence" value="ECO:0007669"/>
    <property type="project" value="InterPro"/>
</dbReference>
<evidence type="ECO:0000259" key="15">
    <source>
        <dbReference type="PROSITE" id="PS50109"/>
    </source>
</evidence>
<dbReference type="InterPro" id="IPR009057">
    <property type="entry name" value="Homeodomain-like_sf"/>
</dbReference>
<keyword evidence="13" id="KW-0812">Transmembrane</keyword>
<dbReference type="Pfam" id="PF00512">
    <property type="entry name" value="HisKA"/>
    <property type="match status" value="1"/>
</dbReference>
<dbReference type="InterPro" id="IPR036097">
    <property type="entry name" value="HisK_dim/P_sf"/>
</dbReference>
<dbReference type="FunFam" id="1.10.287.130:FF:000001">
    <property type="entry name" value="Two-component sensor histidine kinase"/>
    <property type="match status" value="1"/>
</dbReference>
<dbReference type="SMART" id="SM00388">
    <property type="entry name" value="HisKA"/>
    <property type="match status" value="1"/>
</dbReference>
<dbReference type="InterPro" id="IPR018062">
    <property type="entry name" value="HTH_AraC-typ_CS"/>
</dbReference>
<evidence type="ECO:0000259" key="16">
    <source>
        <dbReference type="PROSITE" id="PS50110"/>
    </source>
</evidence>
<evidence type="ECO:0000256" key="5">
    <source>
        <dbReference type="ARBA" id="ARBA00022741"/>
    </source>
</evidence>
<keyword evidence="8" id="KW-0902">Two-component regulatory system</keyword>
<keyword evidence="4" id="KW-0808">Transferase</keyword>
<proteinExistence type="predicted"/>
<dbReference type="Gene3D" id="1.10.10.60">
    <property type="entry name" value="Homeodomain-like"/>
    <property type="match status" value="1"/>
</dbReference>
<feature type="transmembrane region" description="Helical" evidence="13">
    <location>
        <begin position="131"/>
        <end position="147"/>
    </location>
</feature>
<evidence type="ECO:0000256" key="10">
    <source>
        <dbReference type="ARBA" id="ARBA00023125"/>
    </source>
</evidence>
<evidence type="ECO:0000256" key="4">
    <source>
        <dbReference type="ARBA" id="ARBA00022679"/>
    </source>
</evidence>
<organism evidence="17 18">
    <name type="scientific">Halalkalibaculum roseum</name>
    <dbReference type="NCBI Taxonomy" id="2709311"/>
    <lineage>
        <taxon>Bacteria</taxon>
        <taxon>Pseudomonadati</taxon>
        <taxon>Balneolota</taxon>
        <taxon>Balneolia</taxon>
        <taxon>Balneolales</taxon>
        <taxon>Balneolaceae</taxon>
        <taxon>Halalkalibaculum</taxon>
    </lineage>
</organism>
<dbReference type="SMART" id="SM00387">
    <property type="entry name" value="HATPase_c"/>
    <property type="match status" value="1"/>
</dbReference>
<feature type="transmembrane region" description="Helical" evidence="13">
    <location>
        <begin position="36"/>
        <end position="56"/>
    </location>
</feature>
<evidence type="ECO:0000256" key="6">
    <source>
        <dbReference type="ARBA" id="ARBA00022777"/>
    </source>
</evidence>
<feature type="domain" description="HTH araC/xylS-type" evidence="14">
    <location>
        <begin position="673"/>
        <end position="772"/>
    </location>
</feature>
<dbReference type="GO" id="GO:0043565">
    <property type="term" value="F:sequence-specific DNA binding"/>
    <property type="evidence" value="ECO:0007669"/>
    <property type="project" value="InterPro"/>
</dbReference>
<evidence type="ECO:0000256" key="2">
    <source>
        <dbReference type="ARBA" id="ARBA00012438"/>
    </source>
</evidence>
<dbReference type="RefSeq" id="WP_165142140.1">
    <property type="nucleotide sequence ID" value="NZ_JAALLT010000003.1"/>
</dbReference>
<feature type="transmembrane region" description="Helical" evidence="13">
    <location>
        <begin position="154"/>
        <end position="176"/>
    </location>
</feature>
<evidence type="ECO:0000256" key="8">
    <source>
        <dbReference type="ARBA" id="ARBA00023012"/>
    </source>
</evidence>
<feature type="domain" description="Histidine kinase" evidence="15">
    <location>
        <begin position="260"/>
        <end position="483"/>
    </location>
</feature>
<sequence>MRGLTHNLSFRTFFTIGPYEDNHAFQELLGSLAKRGLLFAGILGIIIVTIFVFSHTVFLNKTIVWYYSGSKAVDKIMFIDKLVLVSISLFLILLSKSSITLFWSRLVLSVIVWFATLIILIEDIASNDTSFSAAYIIVGLIIAIGTIPFKGWQILSLCLLVILTTIITIRTARFWFSMAAVEPEPHQVVYLYIVTLLLTGLSSHIYLNRYDQFLAQMKAKELSDKLKERSEVLQKMKMKSDNQAAELRKNEELKNSFFTNISHELRTPLTLIMGPLKDYLKSSSSNFNEVFQPEVIELMYKNTDRLHNLINQLLDLSKIEAGEIKLNPEEIDLADWIPEVVEVFKPAAKAKNLTITCIIQGKNLDIQIDSEQLQRVISNLLSNAIKFTPQGGSISVSVLRTKELDREYQIRISDTGLGISEDDLPNIFDRYYQVSGEQNSINPGTGIGLSLVREIIRLHEGEIKVESEKGKGTTFTINLYKNPEIESSLDDSPALSITDSEWILPEESNDEVFEEYEPESIKSRPLLLLIDDNLDVLKYLRMHLEKRYQVIAQTASNEALKVLEREPVDLVISDVMMPAPDGFELCDIIKKHPDWSEIPVILLTARADQESKIEGLEQGADDYLNKPFSATELMIRIENLIEIRRFLRNKYRKEIRLKGSEIEVTSEDARFLEGVQEVVENHMHHSNFGVDWLASEVNLSARQLQRKIKATTNLSAGGYIRMLRLERARQLLSQEWGNISEISDKVGFQNRKYFSRLFKQTFDETPTDFIQNNHSDQ</sequence>
<dbReference type="CDD" id="cd17574">
    <property type="entry name" value="REC_OmpR"/>
    <property type="match status" value="1"/>
</dbReference>
<keyword evidence="9" id="KW-0805">Transcription regulation</keyword>
<evidence type="ECO:0000256" key="1">
    <source>
        <dbReference type="ARBA" id="ARBA00000085"/>
    </source>
</evidence>
<dbReference type="SMART" id="SM00448">
    <property type="entry name" value="REC"/>
    <property type="match status" value="1"/>
</dbReference>
<dbReference type="PROSITE" id="PS00041">
    <property type="entry name" value="HTH_ARAC_FAMILY_1"/>
    <property type="match status" value="1"/>
</dbReference>
<dbReference type="Pfam" id="PF02518">
    <property type="entry name" value="HATPase_c"/>
    <property type="match status" value="1"/>
</dbReference>
<dbReference type="PRINTS" id="PR00344">
    <property type="entry name" value="BCTRLSENSOR"/>
</dbReference>
<evidence type="ECO:0000256" key="13">
    <source>
        <dbReference type="SAM" id="Phobius"/>
    </source>
</evidence>
<accession>A0A6M1T0R7</accession>
<keyword evidence="18" id="KW-1185">Reference proteome</keyword>
<dbReference type="EC" id="2.7.13.3" evidence="2"/>
<dbReference type="InterPro" id="IPR005467">
    <property type="entry name" value="His_kinase_dom"/>
</dbReference>
<dbReference type="SUPFAM" id="SSF52172">
    <property type="entry name" value="CheY-like"/>
    <property type="match status" value="1"/>
</dbReference>
<dbReference type="InterPro" id="IPR003661">
    <property type="entry name" value="HisK_dim/P_dom"/>
</dbReference>
<dbReference type="SMART" id="SM00342">
    <property type="entry name" value="HTH_ARAC"/>
    <property type="match status" value="1"/>
</dbReference>
<dbReference type="FunFam" id="3.30.565.10:FF:000037">
    <property type="entry name" value="Hybrid sensor histidine kinase/response regulator"/>
    <property type="match status" value="1"/>
</dbReference>
<evidence type="ECO:0000256" key="9">
    <source>
        <dbReference type="ARBA" id="ARBA00023015"/>
    </source>
</evidence>
<dbReference type="InterPro" id="IPR036890">
    <property type="entry name" value="HATPase_C_sf"/>
</dbReference>
<name>A0A6M1T0R7_9BACT</name>
<keyword evidence="7" id="KW-0067">ATP-binding</keyword>
<dbReference type="GO" id="GO:0003700">
    <property type="term" value="F:DNA-binding transcription factor activity"/>
    <property type="evidence" value="ECO:0007669"/>
    <property type="project" value="InterPro"/>
</dbReference>
<evidence type="ECO:0000259" key="14">
    <source>
        <dbReference type="PROSITE" id="PS01124"/>
    </source>
</evidence>
<dbReference type="InterPro" id="IPR003594">
    <property type="entry name" value="HATPase_dom"/>
</dbReference>
<feature type="transmembrane region" description="Helical" evidence="13">
    <location>
        <begin position="76"/>
        <end position="94"/>
    </location>
</feature>
<keyword evidence="11" id="KW-0804">Transcription</keyword>
<keyword evidence="6" id="KW-0418">Kinase</keyword>
<dbReference type="EMBL" id="JAALLT010000003">
    <property type="protein sequence ID" value="NGP77104.1"/>
    <property type="molecule type" value="Genomic_DNA"/>
</dbReference>
<dbReference type="PROSITE" id="PS50109">
    <property type="entry name" value="HIS_KIN"/>
    <property type="match status" value="1"/>
</dbReference>
<dbReference type="PROSITE" id="PS50110">
    <property type="entry name" value="RESPONSE_REGULATORY"/>
    <property type="match status" value="1"/>
</dbReference>
<dbReference type="SUPFAM" id="SSF55874">
    <property type="entry name" value="ATPase domain of HSP90 chaperone/DNA topoisomerase II/histidine kinase"/>
    <property type="match status" value="1"/>
</dbReference>
<dbReference type="Gene3D" id="3.30.565.10">
    <property type="entry name" value="Histidine kinase-like ATPase, C-terminal domain"/>
    <property type="match status" value="1"/>
</dbReference>
<feature type="modified residue" description="4-aspartylphosphate" evidence="12">
    <location>
        <position position="574"/>
    </location>
</feature>
<dbReference type="PANTHER" id="PTHR43547:SF2">
    <property type="entry name" value="HYBRID SIGNAL TRANSDUCTION HISTIDINE KINASE C"/>
    <property type="match status" value="1"/>
</dbReference>
<evidence type="ECO:0000256" key="7">
    <source>
        <dbReference type="ARBA" id="ARBA00022840"/>
    </source>
</evidence>
<dbReference type="Pfam" id="PF12833">
    <property type="entry name" value="HTH_18"/>
    <property type="match status" value="1"/>
</dbReference>
<dbReference type="CDD" id="cd00082">
    <property type="entry name" value="HisKA"/>
    <property type="match status" value="1"/>
</dbReference>
<gene>
    <name evidence="17" type="ORF">G3570_10700</name>
</gene>
<comment type="catalytic activity">
    <reaction evidence="1">
        <text>ATP + protein L-histidine = ADP + protein N-phospho-L-histidine.</text>
        <dbReference type="EC" id="2.7.13.3"/>
    </reaction>
</comment>
<feature type="transmembrane region" description="Helical" evidence="13">
    <location>
        <begin position="106"/>
        <end position="125"/>
    </location>
</feature>
<dbReference type="InterPro" id="IPR011006">
    <property type="entry name" value="CheY-like_superfamily"/>
</dbReference>
<dbReference type="Gene3D" id="3.40.50.2300">
    <property type="match status" value="1"/>
</dbReference>
<keyword evidence="13" id="KW-0472">Membrane</keyword>
<evidence type="ECO:0000313" key="18">
    <source>
        <dbReference type="Proteomes" id="UP000473278"/>
    </source>
</evidence>
<evidence type="ECO:0000256" key="11">
    <source>
        <dbReference type="ARBA" id="ARBA00023163"/>
    </source>
</evidence>
<keyword evidence="13" id="KW-1133">Transmembrane helix</keyword>
<dbReference type="SUPFAM" id="SSF47384">
    <property type="entry name" value="Homodimeric domain of signal transducing histidine kinase"/>
    <property type="match status" value="1"/>
</dbReference>
<dbReference type="GO" id="GO:0005524">
    <property type="term" value="F:ATP binding"/>
    <property type="evidence" value="ECO:0007669"/>
    <property type="project" value="UniProtKB-KW"/>
</dbReference>
<evidence type="ECO:0000256" key="3">
    <source>
        <dbReference type="ARBA" id="ARBA00022553"/>
    </source>
</evidence>
<dbReference type="Proteomes" id="UP000473278">
    <property type="component" value="Unassembled WGS sequence"/>
</dbReference>
<keyword evidence="5" id="KW-0547">Nucleotide-binding</keyword>
<dbReference type="PROSITE" id="PS01124">
    <property type="entry name" value="HTH_ARAC_FAMILY_2"/>
    <property type="match status" value="1"/>
</dbReference>
<keyword evidence="3 12" id="KW-0597">Phosphoprotein</keyword>
<dbReference type="InterPro" id="IPR004358">
    <property type="entry name" value="Sig_transdc_His_kin-like_C"/>
</dbReference>
<dbReference type="InterPro" id="IPR001789">
    <property type="entry name" value="Sig_transdc_resp-reg_receiver"/>
</dbReference>
<feature type="domain" description="Response regulatory" evidence="16">
    <location>
        <begin position="526"/>
        <end position="641"/>
    </location>
</feature>
<evidence type="ECO:0000313" key="17">
    <source>
        <dbReference type="EMBL" id="NGP77104.1"/>
    </source>
</evidence>
<comment type="caution">
    <text evidence="17">The sequence shown here is derived from an EMBL/GenBank/DDBJ whole genome shotgun (WGS) entry which is preliminary data.</text>
</comment>
<reference evidence="17 18" key="1">
    <citation type="submission" date="2020-02" db="EMBL/GenBank/DDBJ databases">
        <title>Balneolaceae bacterium YR4-1, complete genome.</title>
        <authorList>
            <person name="Li Y."/>
            <person name="Wu S."/>
        </authorList>
    </citation>
    <scope>NUCLEOTIDE SEQUENCE [LARGE SCALE GENOMIC DNA]</scope>
    <source>
        <strain evidence="17 18">YR4-1</strain>
    </source>
</reference>
<feature type="transmembrane region" description="Helical" evidence="13">
    <location>
        <begin position="188"/>
        <end position="207"/>
    </location>
</feature>
<keyword evidence="10" id="KW-0238">DNA-binding</keyword>
<dbReference type="InterPro" id="IPR018060">
    <property type="entry name" value="HTH_AraC"/>
</dbReference>
<dbReference type="Pfam" id="PF00072">
    <property type="entry name" value="Response_reg"/>
    <property type="match status" value="1"/>
</dbReference>
<dbReference type="Gene3D" id="1.10.287.130">
    <property type="match status" value="1"/>
</dbReference>
<protein>
    <recommendedName>
        <fullName evidence="2">histidine kinase</fullName>
        <ecNumber evidence="2">2.7.13.3</ecNumber>
    </recommendedName>
</protein>
<evidence type="ECO:0000256" key="12">
    <source>
        <dbReference type="PROSITE-ProRule" id="PRU00169"/>
    </source>
</evidence>